<keyword evidence="3" id="KW-1185">Reference proteome</keyword>
<dbReference type="AlphaFoldDB" id="A0A1T4Q0T0"/>
<protein>
    <submittedName>
        <fullName evidence="2">Competence protein ComEA</fullName>
    </submittedName>
</protein>
<evidence type="ECO:0000256" key="1">
    <source>
        <dbReference type="SAM" id="SignalP"/>
    </source>
</evidence>
<name>A0A1T4Q0T0_9FUSO</name>
<dbReference type="GO" id="GO:0015627">
    <property type="term" value="C:type II protein secretion system complex"/>
    <property type="evidence" value="ECO:0007669"/>
    <property type="project" value="TreeGrafter"/>
</dbReference>
<dbReference type="STRING" id="180163.SAMN02745174_02135"/>
<dbReference type="GO" id="GO:0015628">
    <property type="term" value="P:protein secretion by the type II secretion system"/>
    <property type="evidence" value="ECO:0007669"/>
    <property type="project" value="TreeGrafter"/>
</dbReference>
<feature type="chain" id="PRO_5012504528" evidence="1">
    <location>
        <begin position="19"/>
        <end position="166"/>
    </location>
</feature>
<proteinExistence type="predicted"/>
<dbReference type="InterPro" id="IPR010994">
    <property type="entry name" value="RuvA_2-like"/>
</dbReference>
<dbReference type="RefSeq" id="WP_078694583.1">
    <property type="nucleotide sequence ID" value="NZ_FUWX01000017.1"/>
</dbReference>
<evidence type="ECO:0000313" key="3">
    <source>
        <dbReference type="Proteomes" id="UP000191153"/>
    </source>
</evidence>
<dbReference type="PANTHER" id="PTHR21180:SF32">
    <property type="entry name" value="ENDONUCLEASE_EXONUCLEASE_PHOSPHATASE FAMILY DOMAIN-CONTAINING PROTEIN 1"/>
    <property type="match status" value="1"/>
</dbReference>
<dbReference type="SUPFAM" id="SSF47781">
    <property type="entry name" value="RuvA domain 2-like"/>
    <property type="match status" value="1"/>
</dbReference>
<keyword evidence="1" id="KW-0732">Signal</keyword>
<feature type="signal peptide" evidence="1">
    <location>
        <begin position="1"/>
        <end position="18"/>
    </location>
</feature>
<dbReference type="Gene3D" id="1.10.150.280">
    <property type="entry name" value="AF1531-like domain"/>
    <property type="match status" value="1"/>
</dbReference>
<dbReference type="PANTHER" id="PTHR21180">
    <property type="entry name" value="ENDONUCLEASE/EXONUCLEASE/PHOSPHATASE FAMILY DOMAIN-CONTAINING PROTEIN 1"/>
    <property type="match status" value="1"/>
</dbReference>
<gene>
    <name evidence="2" type="ORF">SAMN02745174_02135</name>
</gene>
<dbReference type="InterPro" id="IPR051675">
    <property type="entry name" value="Endo/Exo/Phosphatase_dom_1"/>
</dbReference>
<evidence type="ECO:0000313" key="2">
    <source>
        <dbReference type="EMBL" id="SJZ97393.1"/>
    </source>
</evidence>
<dbReference type="Pfam" id="PF12836">
    <property type="entry name" value="HHH_3"/>
    <property type="match status" value="1"/>
</dbReference>
<dbReference type="Proteomes" id="UP000191153">
    <property type="component" value="Unassembled WGS sequence"/>
</dbReference>
<sequence length="166" mass="19577">MKKIFFLFLIILSTLCFSKEESEFKVILSPNMKNEKNLKLDINSASKEEMLRRGIALSYTNKIIDYRNLTGGFLNLEELTRISGMGEKTKIKLEKSFIINKKIIKKKLNINRSNKIILKAYGFNLKEIKNIEKYIKKNKRIKNNIELMEILGKGRYNKYKNLINYD</sequence>
<dbReference type="OrthoDB" id="87517at2"/>
<reference evidence="2 3" key="1">
    <citation type="submission" date="2017-02" db="EMBL/GenBank/DDBJ databases">
        <authorList>
            <person name="Peterson S.W."/>
        </authorList>
    </citation>
    <scope>NUCLEOTIDE SEQUENCE [LARGE SCALE GENOMIC DNA]</scope>
    <source>
        <strain evidence="2 3">ATCC 700028</strain>
    </source>
</reference>
<organism evidence="2 3">
    <name type="scientific">Cetobacterium ceti</name>
    <dbReference type="NCBI Taxonomy" id="180163"/>
    <lineage>
        <taxon>Bacteria</taxon>
        <taxon>Fusobacteriati</taxon>
        <taxon>Fusobacteriota</taxon>
        <taxon>Fusobacteriia</taxon>
        <taxon>Fusobacteriales</taxon>
        <taxon>Fusobacteriaceae</taxon>
        <taxon>Cetobacterium</taxon>
    </lineage>
</organism>
<accession>A0A1T4Q0T0</accession>
<dbReference type="EMBL" id="FUWX01000017">
    <property type="protein sequence ID" value="SJZ97393.1"/>
    <property type="molecule type" value="Genomic_DNA"/>
</dbReference>